<dbReference type="Pfam" id="PF04608">
    <property type="entry name" value="PgpA"/>
    <property type="match status" value="1"/>
</dbReference>
<dbReference type="InterPro" id="IPR026037">
    <property type="entry name" value="PgpA"/>
</dbReference>
<dbReference type="PANTHER" id="PTHR36305">
    <property type="entry name" value="PHOSPHATIDYLGLYCEROPHOSPHATASE A"/>
    <property type="match status" value="1"/>
</dbReference>
<keyword evidence="1" id="KW-1133">Transmembrane helix</keyword>
<organism evidence="3 4">
    <name type="scientific">Hoeflea alexandrii</name>
    <dbReference type="NCBI Taxonomy" id="288436"/>
    <lineage>
        <taxon>Bacteria</taxon>
        <taxon>Pseudomonadati</taxon>
        <taxon>Pseudomonadota</taxon>
        <taxon>Alphaproteobacteria</taxon>
        <taxon>Hyphomicrobiales</taxon>
        <taxon>Rhizobiaceae</taxon>
        <taxon>Hoeflea</taxon>
    </lineage>
</organism>
<feature type="transmembrane region" description="Helical" evidence="1">
    <location>
        <begin position="21"/>
        <end position="47"/>
    </location>
</feature>
<feature type="transmembrane region" description="Helical" evidence="1">
    <location>
        <begin position="59"/>
        <end position="77"/>
    </location>
</feature>
<accession>A0ABT1CP00</accession>
<keyword evidence="1" id="KW-0812">Transmembrane</keyword>
<dbReference type="CDD" id="cd06971">
    <property type="entry name" value="PgpA"/>
    <property type="match status" value="1"/>
</dbReference>
<keyword evidence="1" id="KW-0472">Membrane</keyword>
<gene>
    <name evidence="3" type="ORF">GTW23_07005</name>
</gene>
<sequence length="171" mass="18547">MELLASIERLDPPGAGMVPDWIWLAATWFGAGLLAPFRAGLAVFAVLPMLALAIALPRYVLPVLAVAIFLAGVHVATEIELATGDKDDRRIVIDEVAAFVLGAAIIRQAGWKMLVPFAAIFLFLDRLKPWPMAYVEQLPSGWGVMADDLVPAVVLGVLFMGVQTLIRRRTT</sequence>
<protein>
    <recommendedName>
        <fullName evidence="2">YutG/PgpA domain-containing protein</fullName>
    </recommendedName>
</protein>
<dbReference type="PANTHER" id="PTHR36305:SF1">
    <property type="entry name" value="PHOSPHATIDYLGLYCEROPHOSPHATASE A"/>
    <property type="match status" value="1"/>
</dbReference>
<keyword evidence="4" id="KW-1185">Reference proteome</keyword>
<evidence type="ECO:0000313" key="4">
    <source>
        <dbReference type="Proteomes" id="UP001320715"/>
    </source>
</evidence>
<dbReference type="InterPro" id="IPR007686">
    <property type="entry name" value="YutG/PgpA"/>
</dbReference>
<feature type="transmembrane region" description="Helical" evidence="1">
    <location>
        <begin position="149"/>
        <end position="166"/>
    </location>
</feature>
<proteinExistence type="predicted"/>
<dbReference type="InterPro" id="IPR036681">
    <property type="entry name" value="PgpA-like_sf"/>
</dbReference>
<evidence type="ECO:0000259" key="2">
    <source>
        <dbReference type="Pfam" id="PF04608"/>
    </source>
</evidence>
<name>A0ABT1CP00_9HYPH</name>
<comment type="caution">
    <text evidence="3">The sequence shown here is derived from an EMBL/GenBank/DDBJ whole genome shotgun (WGS) entry which is preliminary data.</text>
</comment>
<dbReference type="RefSeq" id="WP_252915198.1">
    <property type="nucleotide sequence ID" value="NZ_JAAAML010000001.1"/>
</dbReference>
<dbReference type="EMBL" id="JAAAML010000001">
    <property type="protein sequence ID" value="MCO6407922.1"/>
    <property type="molecule type" value="Genomic_DNA"/>
</dbReference>
<feature type="domain" description="YutG/PgpA" evidence="2">
    <location>
        <begin position="25"/>
        <end position="162"/>
    </location>
</feature>
<dbReference type="SUPFAM" id="SSF101307">
    <property type="entry name" value="YutG-like"/>
    <property type="match status" value="1"/>
</dbReference>
<evidence type="ECO:0000256" key="1">
    <source>
        <dbReference type="SAM" id="Phobius"/>
    </source>
</evidence>
<dbReference type="Proteomes" id="UP001320715">
    <property type="component" value="Unassembled WGS sequence"/>
</dbReference>
<reference evidence="3 4" key="1">
    <citation type="submission" date="2020-01" db="EMBL/GenBank/DDBJ databases">
        <title>Genomes of bacteria type strains.</title>
        <authorList>
            <person name="Chen J."/>
            <person name="Zhu S."/>
            <person name="Yang J."/>
        </authorList>
    </citation>
    <scope>NUCLEOTIDE SEQUENCE [LARGE SCALE GENOMIC DNA]</scope>
    <source>
        <strain evidence="3 4">DSM 16655</strain>
    </source>
</reference>
<feature type="transmembrane region" description="Helical" evidence="1">
    <location>
        <begin position="98"/>
        <end position="124"/>
    </location>
</feature>
<evidence type="ECO:0000313" key="3">
    <source>
        <dbReference type="EMBL" id="MCO6407922.1"/>
    </source>
</evidence>